<gene>
    <name evidence="1" type="ORF">J3U87_04570</name>
</gene>
<dbReference type="AlphaFoldDB" id="A0A8A4TQA6"/>
<evidence type="ECO:0000313" key="2">
    <source>
        <dbReference type="Proteomes" id="UP000663929"/>
    </source>
</evidence>
<keyword evidence="2" id="KW-1185">Reference proteome</keyword>
<proteinExistence type="predicted"/>
<dbReference type="EMBL" id="CP071793">
    <property type="protein sequence ID" value="QTD51723.1"/>
    <property type="molecule type" value="Genomic_DNA"/>
</dbReference>
<evidence type="ECO:0000313" key="1">
    <source>
        <dbReference type="EMBL" id="QTD51723.1"/>
    </source>
</evidence>
<dbReference type="KEGG" id="scor:J3U87_04570"/>
<dbReference type="Proteomes" id="UP000663929">
    <property type="component" value="Chromosome"/>
</dbReference>
<organism evidence="1 2">
    <name type="scientific">Sulfidibacter corallicola</name>
    <dbReference type="NCBI Taxonomy" id="2818388"/>
    <lineage>
        <taxon>Bacteria</taxon>
        <taxon>Pseudomonadati</taxon>
        <taxon>Acidobacteriota</taxon>
        <taxon>Holophagae</taxon>
        <taxon>Acanthopleuribacterales</taxon>
        <taxon>Acanthopleuribacteraceae</taxon>
        <taxon>Sulfidibacter</taxon>
    </lineage>
</organism>
<protein>
    <submittedName>
        <fullName evidence="1">Uncharacterized protein</fullName>
    </submittedName>
</protein>
<dbReference type="RefSeq" id="WP_237381849.1">
    <property type="nucleotide sequence ID" value="NZ_CP071793.1"/>
</dbReference>
<accession>A0A8A4TQA6</accession>
<name>A0A8A4TQA6_SULCO</name>
<reference evidence="1" key="1">
    <citation type="submission" date="2021-03" db="EMBL/GenBank/DDBJ databases">
        <title>Acanthopleuribacteraceae sp. M133.</title>
        <authorList>
            <person name="Wang G."/>
        </authorList>
    </citation>
    <scope>NUCLEOTIDE SEQUENCE</scope>
    <source>
        <strain evidence="1">M133</strain>
    </source>
</reference>
<sequence length="63" mass="7267">MAVMQGRLSFWAAVRVMAPLARANREHARQVIEATARHGLSSREWRNWFEAYQGANQVVRQLS</sequence>